<dbReference type="Proteomes" id="UP000292052">
    <property type="component" value="Unassembled WGS sequence"/>
</dbReference>
<dbReference type="GO" id="GO:0006508">
    <property type="term" value="P:proteolysis"/>
    <property type="evidence" value="ECO:0007669"/>
    <property type="project" value="UniProtKB-KW"/>
</dbReference>
<keyword evidence="5" id="KW-0788">Thiol protease</keyword>
<dbReference type="AlphaFoldDB" id="A0A482W0N1"/>
<dbReference type="STRING" id="1661398.A0A482W0N1"/>
<dbReference type="EMBL" id="QDEB01042066">
    <property type="protein sequence ID" value="RZC38574.1"/>
    <property type="molecule type" value="Genomic_DNA"/>
</dbReference>
<dbReference type="PANTHER" id="PTHR12411">
    <property type="entry name" value="CYSTEINE PROTEASE FAMILY C1-RELATED"/>
    <property type="match status" value="1"/>
</dbReference>
<keyword evidence="7" id="KW-1015">Disulfide bond</keyword>
<sequence>MNSFGIISIILLLPLQCWTKSSFLSKNFIDSINRKQSTWIAGRNFPEDTPIESLKYLAGTLGFHPDPNFEPPTKVRKLENVAIPDTFDARTEWPECKDIIGKIRNQGNCGSCWAFASAEIMTDSLCIKSNGTVKFEFSPEDLISCCAECGNCKGGYTGKALNYWVKTGVVSGGDYNSGEGCRPYSESTFLDNITPSCKQQCENSNYTIPYSDDKAFGTNYYHVKRNQKDIQAEIMLNGPVLAGYVVYTDFLNYKTGVYQHVSGVKNQNSSDMTFSLLVIGILCAWSSCKADDNTTFLPEPTTTDSQNPYGEEISPYNLTKEQLRRMCGSYHIFGEDSYTRNVDYVHHKVDKIPPTFDAREKWPYCESIGTIRNQGFCGSCWAVASAAVISDRMCIENKGKIAPHISSEDILRCCRGCCRSPNPCAGGDMRKAMVYWVQYGVVSGGEFRSHEGCKPYSKESYYDRPTSVHCLRNCTNKDYNVSYEKDQQHGRKAYTISKEVEQIQTEIVLNGPVIASLRIYEDFFTYVTGIVFTDLL</sequence>
<dbReference type="PROSITE" id="PS00139">
    <property type="entry name" value="THIOL_PROTEASE_CYS"/>
    <property type="match status" value="2"/>
</dbReference>
<reference evidence="10 11" key="1">
    <citation type="submission" date="2017-03" db="EMBL/GenBank/DDBJ databases">
        <title>Genome of the blue death feigning beetle - Asbolus verrucosus.</title>
        <authorList>
            <person name="Rider S.D."/>
        </authorList>
    </citation>
    <scope>NUCLEOTIDE SEQUENCE [LARGE SCALE GENOMIC DNA]</scope>
    <source>
        <strain evidence="10">Butters</strain>
        <tissue evidence="10">Head and leg muscle</tissue>
    </source>
</reference>
<evidence type="ECO:0000259" key="9">
    <source>
        <dbReference type="SMART" id="SM00645"/>
    </source>
</evidence>
<protein>
    <submittedName>
        <fullName evidence="10">Peptidase C1 and/or Propeptide C1 domain containing protein</fullName>
    </submittedName>
</protein>
<evidence type="ECO:0000256" key="6">
    <source>
        <dbReference type="ARBA" id="ARBA00023145"/>
    </source>
</evidence>
<dbReference type="Gene3D" id="3.90.70.10">
    <property type="entry name" value="Cysteine proteinases"/>
    <property type="match status" value="2"/>
</dbReference>
<evidence type="ECO:0000256" key="4">
    <source>
        <dbReference type="ARBA" id="ARBA00022801"/>
    </source>
</evidence>
<dbReference type="Pfam" id="PF08127">
    <property type="entry name" value="Propeptide_C1"/>
    <property type="match status" value="1"/>
</dbReference>
<dbReference type="InterPro" id="IPR000169">
    <property type="entry name" value="Pept_cys_AS"/>
</dbReference>
<dbReference type="InterPro" id="IPR000668">
    <property type="entry name" value="Peptidase_C1A_C"/>
</dbReference>
<evidence type="ECO:0000313" key="11">
    <source>
        <dbReference type="Proteomes" id="UP000292052"/>
    </source>
</evidence>
<evidence type="ECO:0000256" key="2">
    <source>
        <dbReference type="ARBA" id="ARBA00022670"/>
    </source>
</evidence>
<comment type="caution">
    <text evidence="10">The sequence shown here is derived from an EMBL/GenBank/DDBJ whole genome shotgun (WGS) entry which is preliminary data.</text>
</comment>
<feature type="chain" id="PRO_5019734085" evidence="8">
    <location>
        <begin position="20"/>
        <end position="536"/>
    </location>
</feature>
<keyword evidence="11" id="KW-1185">Reference proteome</keyword>
<accession>A0A482W0N1</accession>
<feature type="domain" description="Peptidase C1A papain C-terminal" evidence="9">
    <location>
        <begin position="352"/>
        <end position="535"/>
    </location>
</feature>
<dbReference type="SMART" id="SM00645">
    <property type="entry name" value="Pept_C1"/>
    <property type="match status" value="2"/>
</dbReference>
<feature type="signal peptide" evidence="8">
    <location>
        <begin position="1"/>
        <end position="19"/>
    </location>
</feature>
<keyword evidence="6" id="KW-0865">Zymogen</keyword>
<keyword evidence="2" id="KW-0645">Protease</keyword>
<organism evidence="10 11">
    <name type="scientific">Asbolus verrucosus</name>
    <name type="common">Desert ironclad beetle</name>
    <dbReference type="NCBI Taxonomy" id="1661398"/>
    <lineage>
        <taxon>Eukaryota</taxon>
        <taxon>Metazoa</taxon>
        <taxon>Ecdysozoa</taxon>
        <taxon>Arthropoda</taxon>
        <taxon>Hexapoda</taxon>
        <taxon>Insecta</taxon>
        <taxon>Pterygota</taxon>
        <taxon>Neoptera</taxon>
        <taxon>Endopterygota</taxon>
        <taxon>Coleoptera</taxon>
        <taxon>Polyphaga</taxon>
        <taxon>Cucujiformia</taxon>
        <taxon>Tenebrionidae</taxon>
        <taxon>Pimeliinae</taxon>
        <taxon>Asbolus</taxon>
    </lineage>
</organism>
<dbReference type="FunFam" id="3.90.70.10:FF:000031">
    <property type="entry name" value="Cathepsin B"/>
    <property type="match status" value="2"/>
</dbReference>
<evidence type="ECO:0000256" key="3">
    <source>
        <dbReference type="ARBA" id="ARBA00022729"/>
    </source>
</evidence>
<proteinExistence type="inferred from homology"/>
<evidence type="ECO:0000256" key="5">
    <source>
        <dbReference type="ARBA" id="ARBA00022807"/>
    </source>
</evidence>
<keyword evidence="3 8" id="KW-0732">Signal</keyword>
<dbReference type="SUPFAM" id="SSF54001">
    <property type="entry name" value="Cysteine proteinases"/>
    <property type="match status" value="2"/>
</dbReference>
<keyword evidence="4" id="KW-0378">Hydrolase</keyword>
<dbReference type="OrthoDB" id="6748754at2759"/>
<gene>
    <name evidence="10" type="ORF">BDFB_004560</name>
</gene>
<name>A0A482W0N1_ASBVE</name>
<dbReference type="GO" id="GO:0004197">
    <property type="term" value="F:cysteine-type endopeptidase activity"/>
    <property type="evidence" value="ECO:0007669"/>
    <property type="project" value="InterPro"/>
</dbReference>
<feature type="domain" description="Peptidase C1A papain C-terminal" evidence="9">
    <location>
        <begin position="83"/>
        <end position="281"/>
    </location>
</feature>
<evidence type="ECO:0000256" key="7">
    <source>
        <dbReference type="ARBA" id="ARBA00023157"/>
    </source>
</evidence>
<evidence type="ECO:0000256" key="8">
    <source>
        <dbReference type="SAM" id="SignalP"/>
    </source>
</evidence>
<evidence type="ECO:0000256" key="1">
    <source>
        <dbReference type="ARBA" id="ARBA00008455"/>
    </source>
</evidence>
<dbReference type="InterPro" id="IPR013128">
    <property type="entry name" value="Peptidase_C1A"/>
</dbReference>
<dbReference type="InterPro" id="IPR038765">
    <property type="entry name" value="Papain-like_cys_pep_sf"/>
</dbReference>
<comment type="similarity">
    <text evidence="1">Belongs to the peptidase C1 family.</text>
</comment>
<dbReference type="Pfam" id="PF00112">
    <property type="entry name" value="Peptidase_C1"/>
    <property type="match status" value="2"/>
</dbReference>
<evidence type="ECO:0000313" key="10">
    <source>
        <dbReference type="EMBL" id="RZC38574.1"/>
    </source>
</evidence>
<dbReference type="InterPro" id="IPR012599">
    <property type="entry name" value="Propeptide_C1A"/>
</dbReference>